<reference evidence="1 2" key="1">
    <citation type="submission" date="2022-05" db="EMBL/GenBank/DDBJ databases">
        <title>Novel Pseudomonas spp. Isolated from a Rainbow Trout Aquaculture Facility.</title>
        <authorList>
            <person name="Testerman T."/>
            <person name="Graf J."/>
        </authorList>
    </citation>
    <scope>NUCLEOTIDE SEQUENCE [LARGE SCALE GENOMIC DNA]</scope>
    <source>
        <strain evidence="1 2">ID1042</strain>
    </source>
</reference>
<gene>
    <name evidence="1" type="ORF">M5G27_31980</name>
</gene>
<dbReference type="Gene3D" id="2.40.400.10">
    <property type="entry name" value="Acetoacetate decarboxylase-like"/>
    <property type="match status" value="1"/>
</dbReference>
<dbReference type="InterPro" id="IPR023375">
    <property type="entry name" value="ADC_dom_sf"/>
</dbReference>
<dbReference type="RefSeq" id="WP_273878638.1">
    <property type="nucleotide sequence ID" value="NZ_JAMDHA010000112.1"/>
</dbReference>
<protein>
    <recommendedName>
        <fullName evidence="3">Acetoacetate decarboxylase</fullName>
    </recommendedName>
</protein>
<dbReference type="SUPFAM" id="SSF160104">
    <property type="entry name" value="Acetoacetate decarboxylase-like"/>
    <property type="match status" value="1"/>
</dbReference>
<dbReference type="EMBL" id="JAMDHA010000112">
    <property type="protein sequence ID" value="MDD1012052.1"/>
    <property type="molecule type" value="Genomic_DNA"/>
</dbReference>
<name>A0A9X4C874_9PSED</name>
<evidence type="ECO:0000313" key="1">
    <source>
        <dbReference type="EMBL" id="MDD1012052.1"/>
    </source>
</evidence>
<dbReference type="Proteomes" id="UP001148185">
    <property type="component" value="Unassembled WGS sequence"/>
</dbReference>
<comment type="caution">
    <text evidence="1">The sequence shown here is derived from an EMBL/GenBank/DDBJ whole genome shotgun (WGS) entry which is preliminary data.</text>
</comment>
<evidence type="ECO:0000313" key="2">
    <source>
        <dbReference type="Proteomes" id="UP001148185"/>
    </source>
</evidence>
<organism evidence="1 2">
    <name type="scientific">Pseudomonas shahriarae</name>
    <dbReference type="NCBI Taxonomy" id="2745512"/>
    <lineage>
        <taxon>Bacteria</taxon>
        <taxon>Pseudomonadati</taxon>
        <taxon>Pseudomonadota</taxon>
        <taxon>Gammaproteobacteria</taxon>
        <taxon>Pseudomonadales</taxon>
        <taxon>Pseudomonadaceae</taxon>
        <taxon>Pseudomonas</taxon>
    </lineage>
</organism>
<keyword evidence="2" id="KW-1185">Reference proteome</keyword>
<accession>A0A9X4C874</accession>
<proteinExistence type="predicted"/>
<sequence>MNTEDILQLPSMPAASPSYPLGPYRFIDREYLIITYQSGPEAIRSGAAGAAGTRWQRYGSV</sequence>
<evidence type="ECO:0008006" key="3">
    <source>
        <dbReference type="Google" id="ProtNLM"/>
    </source>
</evidence>
<dbReference type="AlphaFoldDB" id="A0A9X4C874"/>